<accession>A0A2P2CH79</accession>
<dbReference type="AlphaFoldDB" id="A0A2P2CH79"/>
<sequence length="123" mass="12911">MKRAKFAAGLLLVALSVTACGGSDEPKATSAPEKASVKEFCTTFQDMSEEESGKKVADMLSEVGTPEDIPAEARQGFEVLIDKIADLDSDPSEDELTALSKDLSAGDLKDVTAFLTYAATTCG</sequence>
<protein>
    <recommendedName>
        <fullName evidence="2">Lipoprotein</fullName>
    </recommendedName>
</protein>
<reference evidence="1" key="1">
    <citation type="submission" date="2015-08" db="EMBL/GenBank/DDBJ databases">
        <authorList>
            <person name="Babu N.S."/>
            <person name="Beckwith C.J."/>
            <person name="Beseler K.G."/>
            <person name="Brison A."/>
            <person name="Carone J.V."/>
            <person name="Caskin T.P."/>
            <person name="Diamond M."/>
            <person name="Durham M.E."/>
            <person name="Foxe J.M."/>
            <person name="Go M."/>
            <person name="Henderson B.A."/>
            <person name="Jones I.B."/>
            <person name="McGettigan J.A."/>
            <person name="Micheletti S.J."/>
            <person name="Nasrallah M.E."/>
            <person name="Ortiz D."/>
            <person name="Piller C.R."/>
            <person name="Privatt S.R."/>
            <person name="Schneider S.L."/>
            <person name="Sharp S."/>
            <person name="Smith T.C."/>
            <person name="Stanton J.D."/>
            <person name="Ullery H.E."/>
            <person name="Wilson R.J."/>
            <person name="Serrano M.G."/>
            <person name="Buck G."/>
            <person name="Lee V."/>
            <person name="Wang Y."/>
            <person name="Carvalho R."/>
            <person name="Voegtly L."/>
            <person name="Shi R."/>
            <person name="Duckworth R."/>
            <person name="Johnson A."/>
            <person name="Loviza R."/>
            <person name="Walstead R."/>
            <person name="Shah Z."/>
            <person name="Kiflezghi M."/>
            <person name="Wade K."/>
            <person name="Ball S.L."/>
            <person name="Bradley K.W."/>
            <person name="Asai D.J."/>
            <person name="Bowman C.A."/>
            <person name="Russell D.A."/>
            <person name="Pope W.H."/>
            <person name="Jacobs-Sera D."/>
            <person name="Hendrix R.W."/>
            <person name="Hatfull G.F."/>
        </authorList>
    </citation>
    <scope>NUCLEOTIDE SEQUENCE</scope>
</reference>
<evidence type="ECO:0008006" key="2">
    <source>
        <dbReference type="Google" id="ProtNLM"/>
    </source>
</evidence>
<dbReference type="EMBL" id="CZKA01000072">
    <property type="protein sequence ID" value="CUR60342.1"/>
    <property type="molecule type" value="Genomic_DNA"/>
</dbReference>
<organism evidence="1">
    <name type="scientific">metagenome</name>
    <dbReference type="NCBI Taxonomy" id="256318"/>
    <lineage>
        <taxon>unclassified sequences</taxon>
        <taxon>metagenomes</taxon>
    </lineage>
</organism>
<evidence type="ECO:0000313" key="1">
    <source>
        <dbReference type="EMBL" id="CUR60342.1"/>
    </source>
</evidence>
<gene>
    <name evidence="1" type="ORF">NOCA2740015</name>
</gene>
<dbReference type="PROSITE" id="PS51257">
    <property type="entry name" value="PROKAR_LIPOPROTEIN"/>
    <property type="match status" value="1"/>
</dbReference>
<name>A0A2P2CH79_9ZZZZ</name>
<proteinExistence type="predicted"/>